<evidence type="ECO:0000313" key="2">
    <source>
        <dbReference type="EMBL" id="MPM99640.1"/>
    </source>
</evidence>
<feature type="region of interest" description="Disordered" evidence="1">
    <location>
        <begin position="57"/>
        <end position="83"/>
    </location>
</feature>
<accession>A0A645ECS2</accession>
<proteinExistence type="predicted"/>
<feature type="compositionally biased region" description="Basic and acidic residues" evidence="1">
    <location>
        <begin position="108"/>
        <end position="132"/>
    </location>
</feature>
<evidence type="ECO:0000256" key="1">
    <source>
        <dbReference type="SAM" id="MobiDB-lite"/>
    </source>
</evidence>
<gene>
    <name evidence="2" type="ORF">SDC9_146832</name>
</gene>
<reference evidence="2" key="1">
    <citation type="submission" date="2019-08" db="EMBL/GenBank/DDBJ databases">
        <authorList>
            <person name="Kucharzyk K."/>
            <person name="Murdoch R.W."/>
            <person name="Higgins S."/>
            <person name="Loffler F."/>
        </authorList>
    </citation>
    <scope>NUCLEOTIDE SEQUENCE</scope>
</reference>
<name>A0A645ECS2_9ZZZZ</name>
<dbReference type="AlphaFoldDB" id="A0A645ECS2"/>
<sequence>MHREDGKLCPCQHQGIAEVGQRLDKKDEHGGGNAWNGKGQGDLAKDGEPIAAQIHGGILQGGTDRLKDAPQGDVSNREEGQHLGKEQAFRSIGAGILHAKQGGADKTISSKEHDHCQGPDERGTDDGNRCDQVEEPAAWDICPSQGVGKNIGYQGTQYGGGHTHP</sequence>
<feature type="compositionally biased region" description="Gly residues" evidence="1">
    <location>
        <begin position="31"/>
        <end position="40"/>
    </location>
</feature>
<feature type="region of interest" description="Disordered" evidence="1">
    <location>
        <begin position="100"/>
        <end position="165"/>
    </location>
</feature>
<feature type="region of interest" description="Disordered" evidence="1">
    <location>
        <begin position="21"/>
        <end position="45"/>
    </location>
</feature>
<dbReference type="EMBL" id="VSSQ01045731">
    <property type="protein sequence ID" value="MPM99640.1"/>
    <property type="molecule type" value="Genomic_DNA"/>
</dbReference>
<feature type="compositionally biased region" description="Basic and acidic residues" evidence="1">
    <location>
        <begin position="64"/>
        <end position="83"/>
    </location>
</feature>
<comment type="caution">
    <text evidence="2">The sequence shown here is derived from an EMBL/GenBank/DDBJ whole genome shotgun (WGS) entry which is preliminary data.</text>
</comment>
<protein>
    <submittedName>
        <fullName evidence="2">Uncharacterized protein</fullName>
    </submittedName>
</protein>
<organism evidence="2">
    <name type="scientific">bioreactor metagenome</name>
    <dbReference type="NCBI Taxonomy" id="1076179"/>
    <lineage>
        <taxon>unclassified sequences</taxon>
        <taxon>metagenomes</taxon>
        <taxon>ecological metagenomes</taxon>
    </lineage>
</organism>
<feature type="compositionally biased region" description="Basic and acidic residues" evidence="1">
    <location>
        <begin position="21"/>
        <end position="30"/>
    </location>
</feature>